<comment type="caution">
    <text evidence="2">The sequence shown here is derived from an EMBL/GenBank/DDBJ whole genome shotgun (WGS) entry which is preliminary data.</text>
</comment>
<protein>
    <recommendedName>
        <fullName evidence="4">Carnitine dehydratase</fullName>
    </recommendedName>
</protein>
<dbReference type="PATRIC" id="fig|1685127.3.peg.1498"/>
<accession>A0A0M0BMQ6</accession>
<dbReference type="InterPro" id="IPR023606">
    <property type="entry name" value="CoA-Trfase_III_dom_1_sf"/>
</dbReference>
<dbReference type="SUPFAM" id="SSF89796">
    <property type="entry name" value="CoA-transferase family III (CaiB/BaiF)"/>
    <property type="match status" value="1"/>
</dbReference>
<dbReference type="GO" id="GO:0008410">
    <property type="term" value="F:CoA-transferase activity"/>
    <property type="evidence" value="ECO:0007669"/>
    <property type="project" value="TreeGrafter"/>
</dbReference>
<dbReference type="Gene3D" id="3.40.50.10540">
    <property type="entry name" value="Crotonobetainyl-coa:carnitine coa-transferase, domain 1"/>
    <property type="match status" value="1"/>
</dbReference>
<sequence length="381" mass="42045">MVLGMMLEGVRVLDLSHVYFGPYTTMILADMGAEVIKVEPPWGEIGRKYPPLFGGMSYVFHYFNRSKRGMTIDLKAERGRGIFLRLLERSDVVVENFKPGTMDRLGLGYEVLKEVNPGIIYASLSGFGLTGPYSRRPSFASIAEAMSGWMRLTADEVDPEGPPIRPAEWHGDLDPALFAVIGILGALRHRDRTGEGQLVDVAQLDCMVAQSGVSIAGYAMSGMLPREMRAKYMGLRFFGAFRASDGYVYIHTSPEMNERLMRGMGVQELESVEELRRWVEGRTVREVVDGLVEADVPVAPCYHVDEVVEDPQVRARGMITSVEHPTAGTVRAPGFPVKYSRSAARAPSPAPLLGQHNEEILSELGYTAEEIAAMRQSGVIT</sequence>
<gene>
    <name evidence="2" type="ORF">AC482_05505</name>
</gene>
<dbReference type="Proteomes" id="UP000037210">
    <property type="component" value="Unassembled WGS sequence"/>
</dbReference>
<reference evidence="2 3" key="1">
    <citation type="submission" date="2015-06" db="EMBL/GenBank/DDBJ databases">
        <title>New insights into the roles of widespread benthic archaea in carbon and nitrogen cycling.</title>
        <authorList>
            <person name="Lazar C.S."/>
            <person name="Baker B.J."/>
            <person name="Seitz K.W."/>
            <person name="Hyde A.S."/>
            <person name="Dick G.J."/>
            <person name="Hinrichs K.-U."/>
            <person name="Teske A.P."/>
        </authorList>
    </citation>
    <scope>NUCLEOTIDE SEQUENCE [LARGE SCALE GENOMIC DNA]</scope>
    <source>
        <strain evidence="2">DG-45</strain>
    </source>
</reference>
<proteinExistence type="predicted"/>
<dbReference type="InterPro" id="IPR050483">
    <property type="entry name" value="CoA-transferase_III_domain"/>
</dbReference>
<dbReference type="AlphaFoldDB" id="A0A0M0BMQ6"/>
<dbReference type="InterPro" id="IPR003673">
    <property type="entry name" value="CoA-Trfase_fam_III"/>
</dbReference>
<organism evidence="2 3">
    <name type="scientific">miscellaneous Crenarchaeota group-15 archaeon DG-45</name>
    <dbReference type="NCBI Taxonomy" id="1685127"/>
    <lineage>
        <taxon>Archaea</taxon>
        <taxon>Candidatus Bathyarchaeota</taxon>
        <taxon>MCG-15</taxon>
    </lineage>
</organism>
<evidence type="ECO:0000313" key="2">
    <source>
        <dbReference type="EMBL" id="KON29833.1"/>
    </source>
</evidence>
<evidence type="ECO:0008006" key="4">
    <source>
        <dbReference type="Google" id="ProtNLM"/>
    </source>
</evidence>
<dbReference type="PANTHER" id="PTHR48207:SF3">
    <property type="entry name" value="SUCCINATE--HYDROXYMETHYLGLUTARATE COA-TRANSFERASE"/>
    <property type="match status" value="1"/>
</dbReference>
<dbReference type="Gene3D" id="3.30.1540.10">
    <property type="entry name" value="formyl-coa transferase, domain 3"/>
    <property type="match status" value="1"/>
</dbReference>
<dbReference type="Pfam" id="PF02515">
    <property type="entry name" value="CoA_transf_3"/>
    <property type="match status" value="1"/>
</dbReference>
<evidence type="ECO:0000256" key="1">
    <source>
        <dbReference type="ARBA" id="ARBA00022679"/>
    </source>
</evidence>
<keyword evidence="1" id="KW-0808">Transferase</keyword>
<evidence type="ECO:0000313" key="3">
    <source>
        <dbReference type="Proteomes" id="UP000037210"/>
    </source>
</evidence>
<name>A0A0M0BMQ6_9ARCH</name>
<dbReference type="PANTHER" id="PTHR48207">
    <property type="entry name" value="SUCCINATE--HYDROXYMETHYLGLUTARATE COA-TRANSFERASE"/>
    <property type="match status" value="1"/>
</dbReference>
<dbReference type="InterPro" id="IPR044855">
    <property type="entry name" value="CoA-Trfase_III_dom3_sf"/>
</dbReference>
<dbReference type="EMBL" id="LFWZ01000050">
    <property type="protein sequence ID" value="KON29833.1"/>
    <property type="molecule type" value="Genomic_DNA"/>
</dbReference>